<keyword evidence="5 8" id="KW-0812">Transmembrane</keyword>
<comment type="similarity">
    <text evidence="8">Belongs to the binding-protein-dependent transport system permease family.</text>
</comment>
<dbReference type="Proteomes" id="UP000017819">
    <property type="component" value="Unassembled WGS sequence"/>
</dbReference>
<dbReference type="InterPro" id="IPR035906">
    <property type="entry name" value="MetI-like_sf"/>
</dbReference>
<gene>
    <name evidence="10" type="ORF">N177_3460</name>
</gene>
<dbReference type="GO" id="GO:0005886">
    <property type="term" value="C:plasma membrane"/>
    <property type="evidence" value="ECO:0007669"/>
    <property type="project" value="UniProtKB-SubCell"/>
</dbReference>
<feature type="transmembrane region" description="Helical" evidence="8">
    <location>
        <begin position="80"/>
        <end position="101"/>
    </location>
</feature>
<dbReference type="Gene3D" id="1.10.3720.10">
    <property type="entry name" value="MetI-like"/>
    <property type="match status" value="2"/>
</dbReference>
<feature type="transmembrane region" description="Helical" evidence="8">
    <location>
        <begin position="202"/>
        <end position="227"/>
    </location>
</feature>
<feature type="transmembrane region" description="Helical" evidence="8">
    <location>
        <begin position="487"/>
        <end position="511"/>
    </location>
</feature>
<evidence type="ECO:0000256" key="2">
    <source>
        <dbReference type="ARBA" id="ARBA00022448"/>
    </source>
</evidence>
<feature type="transmembrane region" description="Helical" evidence="8">
    <location>
        <begin position="543"/>
        <end position="565"/>
    </location>
</feature>
<evidence type="ECO:0000313" key="10">
    <source>
        <dbReference type="EMBL" id="ESR23392.1"/>
    </source>
</evidence>
<dbReference type="eggNOG" id="COG1178">
    <property type="taxonomic scope" value="Bacteria"/>
</dbReference>
<evidence type="ECO:0000256" key="6">
    <source>
        <dbReference type="ARBA" id="ARBA00022989"/>
    </source>
</evidence>
<dbReference type="PANTHER" id="PTHR43357:SF4">
    <property type="entry name" value="INNER MEMBRANE ABC TRANSPORTER PERMEASE PROTEIN YDCV"/>
    <property type="match status" value="1"/>
</dbReference>
<sequence length="578" mass="60545">MADAALPMAPRLLPRRLLPDGEGLILLAVVAYLALFTLWPLGRLLAEALAPNAEGELLGLLRDQWQSRSFTRALQNTLEASAFATVLSVALGTSMAFLLALTDVRAKTALTFVLLLPLLIPPQITALSWLELTGPSSPILNLLGLAAAPGTTNPLYSREGIVLVMGIEHATLVFLAVRAGLRHLPRDLVEAARLAGAKPLRATLSVIAPLAFPSILAGAALAFVSAIGNFGVPALLGIPGRYPMLTTLIYRRLNGFGPSILGEVAAIAVVLILLAVGGLALRALFSRWSRSAVERSSAPLQPFALGRARLPVEAGIWLVLAVIALLPLTALVASSLTPALGVPLNLHTATLDNYRFAIFSQAASHRAFMNSLMLAAATAVVSAAIAIPLAYLSILRRRPLARALDLVADTPYAIPGTVLAIGIILVYLPPLPGLGVSIYGTIWILLVAYLARFLTLALRPVTAGMETLEPALDEAARVAGAGPLRRIWSIVLPNVAPAAAAGGLLIFITALNELTVSALLWSSGKETIGVMIFALHYEGNSPAASALATATVAITLLIAFALGLLGRRLPDGAVPWRA</sequence>
<keyword evidence="3" id="KW-1003">Cell membrane</keyword>
<dbReference type="STRING" id="631454.N177_3460"/>
<evidence type="ECO:0000256" key="7">
    <source>
        <dbReference type="ARBA" id="ARBA00023136"/>
    </source>
</evidence>
<dbReference type="GO" id="GO:0055085">
    <property type="term" value="P:transmembrane transport"/>
    <property type="evidence" value="ECO:0007669"/>
    <property type="project" value="InterPro"/>
</dbReference>
<feature type="transmembrane region" description="Helical" evidence="8">
    <location>
        <begin position="21"/>
        <end position="41"/>
    </location>
</feature>
<feature type="transmembrane region" description="Helical" evidence="8">
    <location>
        <begin position="372"/>
        <end position="394"/>
    </location>
</feature>
<feature type="domain" description="ABC transmembrane type-1" evidence="9">
    <location>
        <begin position="368"/>
        <end position="566"/>
    </location>
</feature>
<dbReference type="PATRIC" id="fig|631454.5.peg.3420"/>
<dbReference type="Pfam" id="PF00528">
    <property type="entry name" value="BPD_transp_1"/>
    <property type="match status" value="2"/>
</dbReference>
<evidence type="ECO:0000256" key="3">
    <source>
        <dbReference type="ARBA" id="ARBA00022475"/>
    </source>
</evidence>
<dbReference type="EMBL" id="AWXZ01000039">
    <property type="protein sequence ID" value="ESR23392.1"/>
    <property type="molecule type" value="Genomic_DNA"/>
</dbReference>
<feature type="transmembrane region" description="Helical" evidence="8">
    <location>
        <begin position="315"/>
        <end position="336"/>
    </location>
</feature>
<name>V4QUI8_9HYPH</name>
<keyword evidence="7 8" id="KW-0472">Membrane</keyword>
<reference evidence="10 11" key="1">
    <citation type="journal article" date="2014" name="Genome Announc.">
        <title>Draft Genome Sequence of Lutibaculum baratangense Strain AMV1T, Isolated from a Mud Volcano in Andamans, India.</title>
        <authorList>
            <person name="Singh A."/>
            <person name="Sreenivas A."/>
            <person name="Sathyanarayana Reddy G."/>
            <person name="Pinnaka A.K."/>
            <person name="Shivaji S."/>
        </authorList>
    </citation>
    <scope>NUCLEOTIDE SEQUENCE [LARGE SCALE GENOMIC DNA]</scope>
    <source>
        <strain evidence="10 11">AMV1</strain>
    </source>
</reference>
<protein>
    <submittedName>
        <fullName evidence="10">Ferric iron ABC transporter, permease protein</fullName>
    </submittedName>
</protein>
<dbReference type="PROSITE" id="PS50928">
    <property type="entry name" value="ABC_TM1"/>
    <property type="match status" value="2"/>
</dbReference>
<dbReference type="InterPro" id="IPR000515">
    <property type="entry name" value="MetI-like"/>
</dbReference>
<keyword evidence="4" id="KW-0997">Cell inner membrane</keyword>
<dbReference type="PANTHER" id="PTHR43357">
    <property type="entry name" value="INNER MEMBRANE ABC TRANSPORTER PERMEASE PROTEIN YDCV"/>
    <property type="match status" value="1"/>
</dbReference>
<feature type="transmembrane region" description="Helical" evidence="8">
    <location>
        <begin position="434"/>
        <end position="455"/>
    </location>
</feature>
<proteinExistence type="inferred from homology"/>
<keyword evidence="6 8" id="KW-1133">Transmembrane helix</keyword>
<dbReference type="AlphaFoldDB" id="V4QUI8"/>
<dbReference type="RefSeq" id="WP_023433578.1">
    <property type="nucleotide sequence ID" value="NZ_AWXZ01000039.1"/>
</dbReference>
<evidence type="ECO:0000313" key="11">
    <source>
        <dbReference type="Proteomes" id="UP000017819"/>
    </source>
</evidence>
<accession>V4QUI8</accession>
<comment type="caution">
    <text evidence="10">The sequence shown here is derived from an EMBL/GenBank/DDBJ whole genome shotgun (WGS) entry which is preliminary data.</text>
</comment>
<feature type="domain" description="ABC transmembrane type-1" evidence="9">
    <location>
        <begin position="74"/>
        <end position="282"/>
    </location>
</feature>
<organism evidence="10 11">
    <name type="scientific">Lutibaculum baratangense AMV1</name>
    <dbReference type="NCBI Taxonomy" id="631454"/>
    <lineage>
        <taxon>Bacteria</taxon>
        <taxon>Pseudomonadati</taxon>
        <taxon>Pseudomonadota</taxon>
        <taxon>Alphaproteobacteria</taxon>
        <taxon>Hyphomicrobiales</taxon>
        <taxon>Tepidamorphaceae</taxon>
        <taxon>Lutibaculum</taxon>
    </lineage>
</organism>
<evidence type="ECO:0000256" key="8">
    <source>
        <dbReference type="RuleBase" id="RU363032"/>
    </source>
</evidence>
<evidence type="ECO:0000256" key="5">
    <source>
        <dbReference type="ARBA" id="ARBA00022692"/>
    </source>
</evidence>
<dbReference type="CDD" id="cd06261">
    <property type="entry name" value="TM_PBP2"/>
    <property type="match status" value="2"/>
</dbReference>
<feature type="transmembrane region" description="Helical" evidence="8">
    <location>
        <begin position="108"/>
        <end position="130"/>
    </location>
</feature>
<keyword evidence="2 8" id="KW-0813">Transport</keyword>
<feature type="transmembrane region" description="Helical" evidence="8">
    <location>
        <begin position="264"/>
        <end position="285"/>
    </location>
</feature>
<evidence type="ECO:0000256" key="1">
    <source>
        <dbReference type="ARBA" id="ARBA00004429"/>
    </source>
</evidence>
<dbReference type="SUPFAM" id="SSF161098">
    <property type="entry name" value="MetI-like"/>
    <property type="match status" value="2"/>
</dbReference>
<evidence type="ECO:0000256" key="4">
    <source>
        <dbReference type="ARBA" id="ARBA00022519"/>
    </source>
</evidence>
<keyword evidence="11" id="KW-1185">Reference proteome</keyword>
<feature type="transmembrane region" description="Helical" evidence="8">
    <location>
        <begin position="406"/>
        <end position="428"/>
    </location>
</feature>
<comment type="subcellular location">
    <subcellularLocation>
        <location evidence="1">Cell inner membrane</location>
        <topology evidence="1">Multi-pass membrane protein</topology>
    </subcellularLocation>
    <subcellularLocation>
        <location evidence="8">Cell membrane</location>
        <topology evidence="8">Multi-pass membrane protein</topology>
    </subcellularLocation>
</comment>
<evidence type="ECO:0000259" key="9">
    <source>
        <dbReference type="PROSITE" id="PS50928"/>
    </source>
</evidence>
<feature type="transmembrane region" description="Helical" evidence="8">
    <location>
        <begin position="161"/>
        <end position="181"/>
    </location>
</feature>